<gene>
    <name evidence="1" type="ORF">MNBD_GAMMA16-2189</name>
</gene>
<evidence type="ECO:0000313" key="1">
    <source>
        <dbReference type="EMBL" id="VAW85111.1"/>
    </source>
</evidence>
<name>A0A3B0Z0C8_9ZZZZ</name>
<accession>A0A3B0Z0C8</accession>
<proteinExistence type="predicted"/>
<dbReference type="AlphaFoldDB" id="A0A3B0Z0C8"/>
<evidence type="ECO:0008006" key="2">
    <source>
        <dbReference type="Google" id="ProtNLM"/>
    </source>
</evidence>
<dbReference type="EMBL" id="UOFO01000060">
    <property type="protein sequence ID" value="VAW85111.1"/>
    <property type="molecule type" value="Genomic_DNA"/>
</dbReference>
<protein>
    <recommendedName>
        <fullName evidence="2">Molecular chaperone</fullName>
    </recommendedName>
</protein>
<sequence length="575" mass="66235">MVVTIEEPLTLNVSIQKPGGESRFKTQPKYIDEWYDNLPRAHLGEFSRAIRHALLETNRTIVPNKERFYFLQTITQFIDEIINLFQGKYVGISASLSSRNIQLVKLIREILKELTIGYKIIVSAVHNQRGLFTNQYLLIDSIYYSLLHMHQTLTNEYLIYTAAPPLLWKELHVLYCFSRIHNLNDYAVSYPHRGKNKSRTIDNIYLQTLLLALANPYQLSQEDTLHIKKSLKYWVPFCRLYKPETNGKPVGLFAVDLKKDDPPCFHGQLDLDSEHFLMLDTSLLTKEIREILLSPTEKAGNSLVTELQDSISSMSKTTLKRLLLSWGLLSKRQYPRHKTSHTVDVLIGLTSIHHYITDLANENKSWQRPARFVSKLKTPDHVDDKQNNPWDFGLRVQAAVINDKSTKAELSEVATASSRLPHYRLNTVNESAGGYCLLWEQEGDTPLNVGDLICVVESSDKPQNYTICVIRWMRKKDAVIIVGSEVLTPEAKAVRIQLAPKNNHTKDFSYALLLPALKAINRPDTLITSSFFRKENKVLLHQGNSQKHIHLSRLMQSNKRFKQFQYETIKPNKER</sequence>
<organism evidence="1">
    <name type="scientific">hydrothermal vent metagenome</name>
    <dbReference type="NCBI Taxonomy" id="652676"/>
    <lineage>
        <taxon>unclassified sequences</taxon>
        <taxon>metagenomes</taxon>
        <taxon>ecological metagenomes</taxon>
    </lineage>
</organism>
<reference evidence="1" key="1">
    <citation type="submission" date="2018-06" db="EMBL/GenBank/DDBJ databases">
        <authorList>
            <person name="Zhirakovskaya E."/>
        </authorList>
    </citation>
    <scope>NUCLEOTIDE SEQUENCE</scope>
</reference>